<protein>
    <submittedName>
        <fullName evidence="2">Polysaccharide pyruvyl transferase family protein</fullName>
    </submittedName>
</protein>
<dbReference type="EMBL" id="RFFH01000005">
    <property type="protein sequence ID" value="RMI32392.1"/>
    <property type="molecule type" value="Genomic_DNA"/>
</dbReference>
<dbReference type="AlphaFoldDB" id="A0A3M2L3V9"/>
<name>A0A3M2L3V9_9NOCA</name>
<dbReference type="Pfam" id="PF04230">
    <property type="entry name" value="PS_pyruv_trans"/>
    <property type="match status" value="1"/>
</dbReference>
<dbReference type="GO" id="GO:0016740">
    <property type="term" value="F:transferase activity"/>
    <property type="evidence" value="ECO:0007669"/>
    <property type="project" value="UniProtKB-KW"/>
</dbReference>
<keyword evidence="2" id="KW-0808">Transferase</keyword>
<gene>
    <name evidence="2" type="ORF">EBN03_14405</name>
</gene>
<evidence type="ECO:0000313" key="2">
    <source>
        <dbReference type="EMBL" id="RMI32392.1"/>
    </source>
</evidence>
<feature type="domain" description="Polysaccharide pyruvyl transferase" evidence="1">
    <location>
        <begin position="14"/>
        <end position="338"/>
    </location>
</feature>
<proteinExistence type="predicted"/>
<dbReference type="PANTHER" id="PTHR36836">
    <property type="entry name" value="COLANIC ACID BIOSYNTHESIS PROTEIN WCAK"/>
    <property type="match status" value="1"/>
</dbReference>
<dbReference type="Proteomes" id="UP000279275">
    <property type="component" value="Unassembled WGS sequence"/>
</dbReference>
<dbReference type="RefSeq" id="WP_122188734.1">
    <property type="nucleotide sequence ID" value="NZ_RFFH01000005.1"/>
</dbReference>
<keyword evidence="3" id="KW-1185">Reference proteome</keyword>
<sequence length="429" mass="45108">MRILVENGEYWLRNRGDIAMLSVTVARLRARWPHARIGVLTDQPRVLRALLPEAEPIGAATGGDWPAVPGGHPVADRAALLWRAWTDGPKTRLRAVRNRLRPPATESGEPAQPAVPAAAATASLVVAQGGGYMTDVDRYQAHRALSLLEFAGRRGIATAMTGQGFGPLTSPDLVARAAAVLPGVGFIGLREGRRGPALLDAAGVDAANVLVTGDDAIEAAYDVRRPGPGTDLGICLRVADYAPVSDGAREVLGAVVREQAAVAGAALTPLIISEYDSEDRRCTLPLLAGARRTRRPVARAGTAADVARQVGGCRVIVTSAYHLAVFALSQGVPAIGITASEYYDDKFYGLAEMFGTPDAPGLRIVHLDDPNLRDSLTAAVVELWAGADDLREPLQAAALRQIEASRAGFDRVFGLVDGDSAGVGARHGE</sequence>
<dbReference type="InterPro" id="IPR007345">
    <property type="entry name" value="Polysacch_pyruvyl_Trfase"/>
</dbReference>
<organism evidence="2 3">
    <name type="scientific">Nocardia stercoris</name>
    <dbReference type="NCBI Taxonomy" id="2483361"/>
    <lineage>
        <taxon>Bacteria</taxon>
        <taxon>Bacillati</taxon>
        <taxon>Actinomycetota</taxon>
        <taxon>Actinomycetes</taxon>
        <taxon>Mycobacteriales</taxon>
        <taxon>Nocardiaceae</taxon>
        <taxon>Nocardia</taxon>
    </lineage>
</organism>
<evidence type="ECO:0000259" key="1">
    <source>
        <dbReference type="Pfam" id="PF04230"/>
    </source>
</evidence>
<comment type="caution">
    <text evidence="2">The sequence shown here is derived from an EMBL/GenBank/DDBJ whole genome shotgun (WGS) entry which is preliminary data.</text>
</comment>
<evidence type="ECO:0000313" key="3">
    <source>
        <dbReference type="Proteomes" id="UP000279275"/>
    </source>
</evidence>
<accession>A0A3M2L3V9</accession>
<reference evidence="2 3" key="1">
    <citation type="submission" date="2018-10" db="EMBL/GenBank/DDBJ databases">
        <title>Isolation from cow dung.</title>
        <authorList>
            <person name="Ling L."/>
        </authorList>
    </citation>
    <scope>NUCLEOTIDE SEQUENCE [LARGE SCALE GENOMIC DNA]</scope>
    <source>
        <strain evidence="2 3">NEAU-LL90</strain>
    </source>
</reference>
<dbReference type="OrthoDB" id="446609at2"/>
<dbReference type="PANTHER" id="PTHR36836:SF1">
    <property type="entry name" value="COLANIC ACID BIOSYNTHESIS PROTEIN WCAK"/>
    <property type="match status" value="1"/>
</dbReference>